<keyword evidence="2" id="KW-0732">Signal</keyword>
<dbReference type="Proteomes" id="UP001589619">
    <property type="component" value="Unassembled WGS sequence"/>
</dbReference>
<protein>
    <recommendedName>
        <fullName evidence="5">Lipoprotein</fullName>
    </recommendedName>
</protein>
<name>A0ABV5VZJ4_9BACL</name>
<evidence type="ECO:0000256" key="2">
    <source>
        <dbReference type="SAM" id="SignalP"/>
    </source>
</evidence>
<proteinExistence type="predicted"/>
<sequence length="261" mass="27709">MSLLGKGRNRRLLAGVPALLLMLGSGCGNGGESDPAAAEPKSVGPASQLPGISSLALQGNAGADRESAAAPSFQPIVVAEGTVEAAGGGAYETIRVWWTEGQETTDLSPGPYMGTFLDGKFEAVAYGNNGEEKARLELNGAFDGQAMSFRKGEPFKLLFDDYNGDGAPDFAIGQRAGSNGSLYAIITLREEGFRLLEQNVYSVDSRESIRYRKAGNDGFINTYYDQQKGTYMETIRRWKDGAFLAEAPTVAADVHSAGTDD</sequence>
<evidence type="ECO:0000256" key="1">
    <source>
        <dbReference type="SAM" id="MobiDB-lite"/>
    </source>
</evidence>
<feature type="region of interest" description="Disordered" evidence="1">
    <location>
        <begin position="30"/>
        <end position="50"/>
    </location>
</feature>
<evidence type="ECO:0000313" key="3">
    <source>
        <dbReference type="EMBL" id="MFB9753488.1"/>
    </source>
</evidence>
<reference evidence="3 4" key="1">
    <citation type="submission" date="2024-09" db="EMBL/GenBank/DDBJ databases">
        <authorList>
            <person name="Sun Q."/>
            <person name="Mori K."/>
        </authorList>
    </citation>
    <scope>NUCLEOTIDE SEQUENCE [LARGE SCALE GENOMIC DNA]</scope>
    <source>
        <strain evidence="3 4">JCM 12520</strain>
    </source>
</reference>
<feature type="chain" id="PRO_5046594317" description="Lipoprotein" evidence="2">
    <location>
        <begin position="31"/>
        <end position="261"/>
    </location>
</feature>
<evidence type="ECO:0008006" key="5">
    <source>
        <dbReference type="Google" id="ProtNLM"/>
    </source>
</evidence>
<dbReference type="EMBL" id="JBHMAG010000012">
    <property type="protein sequence ID" value="MFB9753488.1"/>
    <property type="molecule type" value="Genomic_DNA"/>
</dbReference>
<organism evidence="3 4">
    <name type="scientific">Paenibacillus hodogayensis</name>
    <dbReference type="NCBI Taxonomy" id="279208"/>
    <lineage>
        <taxon>Bacteria</taxon>
        <taxon>Bacillati</taxon>
        <taxon>Bacillota</taxon>
        <taxon>Bacilli</taxon>
        <taxon>Bacillales</taxon>
        <taxon>Paenibacillaceae</taxon>
        <taxon>Paenibacillus</taxon>
    </lineage>
</organism>
<keyword evidence="4" id="KW-1185">Reference proteome</keyword>
<comment type="caution">
    <text evidence="3">The sequence shown here is derived from an EMBL/GenBank/DDBJ whole genome shotgun (WGS) entry which is preliminary data.</text>
</comment>
<accession>A0ABV5VZJ4</accession>
<dbReference type="PROSITE" id="PS51257">
    <property type="entry name" value="PROKAR_LIPOPROTEIN"/>
    <property type="match status" value="1"/>
</dbReference>
<dbReference type="RefSeq" id="WP_344901265.1">
    <property type="nucleotide sequence ID" value="NZ_BAAAYO010000001.1"/>
</dbReference>
<feature type="signal peptide" evidence="2">
    <location>
        <begin position="1"/>
        <end position="30"/>
    </location>
</feature>
<evidence type="ECO:0000313" key="4">
    <source>
        <dbReference type="Proteomes" id="UP001589619"/>
    </source>
</evidence>
<gene>
    <name evidence="3" type="ORF">ACFFNY_18130</name>
</gene>